<dbReference type="SUPFAM" id="SSF51735">
    <property type="entry name" value="NAD(P)-binding Rossmann-fold domains"/>
    <property type="match status" value="1"/>
</dbReference>
<evidence type="ECO:0000313" key="21">
    <source>
        <dbReference type="EMBL" id="MFC6236633.1"/>
    </source>
</evidence>
<comment type="catalytic activity">
    <reaction evidence="15">
        <text>(2E)-dodecenoyl-CoA + NADPH + H(+) = dodecanoyl-CoA + NADP(+)</text>
        <dbReference type="Rhea" id="RHEA:44964"/>
        <dbReference type="ChEBI" id="CHEBI:15378"/>
        <dbReference type="ChEBI" id="CHEBI:57330"/>
        <dbReference type="ChEBI" id="CHEBI:57375"/>
        <dbReference type="ChEBI" id="CHEBI:57783"/>
        <dbReference type="ChEBI" id="CHEBI:58349"/>
    </reaction>
    <physiologicalReaction direction="left-to-right" evidence="15">
        <dbReference type="Rhea" id="RHEA:44965"/>
    </physiologicalReaction>
</comment>
<dbReference type="Proteomes" id="UP001596138">
    <property type="component" value="Unassembled WGS sequence"/>
</dbReference>
<evidence type="ECO:0000256" key="17">
    <source>
        <dbReference type="ARBA" id="ARBA00049108"/>
    </source>
</evidence>
<evidence type="ECO:0000256" key="10">
    <source>
        <dbReference type="ARBA" id="ARBA00023160"/>
    </source>
</evidence>
<dbReference type="Pfam" id="PF13561">
    <property type="entry name" value="adh_short_C2"/>
    <property type="match status" value="1"/>
</dbReference>
<evidence type="ECO:0000256" key="3">
    <source>
        <dbReference type="ARBA" id="ARBA00022516"/>
    </source>
</evidence>
<protein>
    <recommendedName>
        <fullName evidence="14">Peroxisomal trans-2-enoyl-CoA reductase</fullName>
        <ecNumber evidence="13">1.3.1.38</ecNumber>
    </recommendedName>
</protein>
<evidence type="ECO:0000256" key="15">
    <source>
        <dbReference type="ARBA" id="ARBA00047570"/>
    </source>
</evidence>
<evidence type="ECO:0000256" key="12">
    <source>
        <dbReference type="ARBA" id="ARBA00038622"/>
    </source>
</evidence>
<sequence>MTVPQSPESLAVLADGSLSGRTALVTGGGSGIGRASALLLARMGARVCVVGRTADKLDETVALSTAAGHPEPMSTAVCDVREPEQVDVVLDAVLADLGRIDILLNNAGGQFVSPAESLSHKGFRAVTRLNLDATWYMTARVAERSMLPNGYGKVISITMSPHRGTPGMAHSSAARAAVESLTRTLSVEWGPRGVRVVAIAPGFVHTDAIAKYGIDTSVLSSIVPLPRMQSADEVAALVGFLASPAGDYITGTTITADGGLDNAGPGILG</sequence>
<keyword evidence="5" id="KW-0276">Fatty acid metabolism</keyword>
<comment type="catalytic activity">
    <reaction evidence="18">
        <text>a (2E)-enoyl-CoA + NADPH + H(+) = a 2,3-saturated acyl-CoA + NADP(+)</text>
        <dbReference type="Rhea" id="RHEA:33763"/>
        <dbReference type="ChEBI" id="CHEBI:15378"/>
        <dbReference type="ChEBI" id="CHEBI:57783"/>
        <dbReference type="ChEBI" id="CHEBI:58349"/>
        <dbReference type="ChEBI" id="CHEBI:58856"/>
        <dbReference type="ChEBI" id="CHEBI:65111"/>
        <dbReference type="EC" id="1.3.1.38"/>
    </reaction>
    <physiologicalReaction direction="left-to-right" evidence="18">
        <dbReference type="Rhea" id="RHEA:33764"/>
    </physiologicalReaction>
</comment>
<organism evidence="21 22">
    <name type="scientific">Longivirga aurantiaca</name>
    <dbReference type="NCBI Taxonomy" id="1837743"/>
    <lineage>
        <taxon>Bacteria</taxon>
        <taxon>Bacillati</taxon>
        <taxon>Actinomycetota</taxon>
        <taxon>Actinomycetes</taxon>
        <taxon>Sporichthyales</taxon>
        <taxon>Sporichthyaceae</taxon>
        <taxon>Longivirga</taxon>
    </lineage>
</organism>
<dbReference type="PANTHER" id="PTHR24317:SF7">
    <property type="entry name" value="PEROXISOMAL TRANS-2-ENOYL-COA REDUCTASE"/>
    <property type="match status" value="1"/>
</dbReference>
<dbReference type="Gene3D" id="3.40.50.720">
    <property type="entry name" value="NAD(P)-binding Rossmann-like Domain"/>
    <property type="match status" value="1"/>
</dbReference>
<dbReference type="PRINTS" id="PR00081">
    <property type="entry name" value="GDHRDH"/>
</dbReference>
<evidence type="ECO:0000256" key="16">
    <source>
        <dbReference type="ARBA" id="ARBA00048686"/>
    </source>
</evidence>
<dbReference type="RefSeq" id="WP_386763674.1">
    <property type="nucleotide sequence ID" value="NZ_JBHSTI010000002.1"/>
</dbReference>
<evidence type="ECO:0000256" key="1">
    <source>
        <dbReference type="ARBA" id="ARBA00004275"/>
    </source>
</evidence>
<name>A0ABW1SXN2_9ACTN</name>
<dbReference type="InterPro" id="IPR036291">
    <property type="entry name" value="NAD(P)-bd_dom_sf"/>
</dbReference>
<comment type="caution">
    <text evidence="21">The sequence shown here is derived from an EMBL/GenBank/DDBJ whole genome shotgun (WGS) entry which is preliminary data.</text>
</comment>
<comment type="function">
    <text evidence="11">Participates in chain elongation of fatty acids. Catalyzes the reduction of trans-2-enoyl-CoAs of varying chain lengths from 6:1 to 16:1, having maximum activity with 10:1 CoA. Has no 2,4-dienoyl-CoA reductase activity.</text>
</comment>
<evidence type="ECO:0000313" key="22">
    <source>
        <dbReference type="Proteomes" id="UP001596138"/>
    </source>
</evidence>
<comment type="catalytic activity">
    <reaction evidence="19">
        <text>(2E)-decenoyl-CoA + NADPH + H(+) = decanoyl-CoA + NADP(+)</text>
        <dbReference type="Rhea" id="RHEA:44960"/>
        <dbReference type="ChEBI" id="CHEBI:15378"/>
        <dbReference type="ChEBI" id="CHEBI:57783"/>
        <dbReference type="ChEBI" id="CHEBI:58349"/>
        <dbReference type="ChEBI" id="CHEBI:61406"/>
        <dbReference type="ChEBI" id="CHEBI:61430"/>
    </reaction>
    <physiologicalReaction direction="left-to-right" evidence="19">
        <dbReference type="Rhea" id="RHEA:44961"/>
    </physiologicalReaction>
</comment>
<comment type="pathway">
    <text evidence="2">Lipid metabolism.</text>
</comment>
<dbReference type="InterPro" id="IPR002347">
    <property type="entry name" value="SDR_fam"/>
</dbReference>
<comment type="subunit">
    <text evidence="12">Interacts with PEX5, probably required to target it into peroxisomes.</text>
</comment>
<keyword evidence="6" id="KW-0521">NADP</keyword>
<comment type="catalytic activity">
    <reaction evidence="20">
        <text>(2E)-octenoyl-CoA + NADPH + H(+) = octanoyl-CoA + NADP(+)</text>
        <dbReference type="Rhea" id="RHEA:44952"/>
        <dbReference type="ChEBI" id="CHEBI:15378"/>
        <dbReference type="ChEBI" id="CHEBI:57386"/>
        <dbReference type="ChEBI" id="CHEBI:57783"/>
        <dbReference type="ChEBI" id="CHEBI:58349"/>
        <dbReference type="ChEBI" id="CHEBI:62242"/>
    </reaction>
    <physiologicalReaction direction="left-to-right" evidence="20">
        <dbReference type="Rhea" id="RHEA:44953"/>
    </physiologicalReaction>
</comment>
<keyword evidence="9" id="KW-0576">Peroxisome</keyword>
<keyword evidence="3" id="KW-0444">Lipid biosynthesis</keyword>
<keyword evidence="4" id="KW-0597">Phosphoprotein</keyword>
<dbReference type="EC" id="1.3.1.38" evidence="13"/>
<evidence type="ECO:0000256" key="11">
    <source>
        <dbReference type="ARBA" id="ARBA00037124"/>
    </source>
</evidence>
<proteinExistence type="predicted"/>
<keyword evidence="7" id="KW-0560">Oxidoreductase</keyword>
<evidence type="ECO:0000256" key="6">
    <source>
        <dbReference type="ARBA" id="ARBA00022857"/>
    </source>
</evidence>
<evidence type="ECO:0000256" key="9">
    <source>
        <dbReference type="ARBA" id="ARBA00023140"/>
    </source>
</evidence>
<evidence type="ECO:0000256" key="4">
    <source>
        <dbReference type="ARBA" id="ARBA00022553"/>
    </source>
</evidence>
<keyword evidence="8" id="KW-0443">Lipid metabolism</keyword>
<evidence type="ECO:0000256" key="5">
    <source>
        <dbReference type="ARBA" id="ARBA00022832"/>
    </source>
</evidence>
<gene>
    <name evidence="21" type="ORF">ACFQGU_01990</name>
</gene>
<dbReference type="InterPro" id="IPR052388">
    <property type="entry name" value="Peroxisomal_t2-enoyl-CoA_red"/>
</dbReference>
<dbReference type="PRINTS" id="PR00080">
    <property type="entry name" value="SDRFAMILY"/>
</dbReference>
<evidence type="ECO:0000256" key="20">
    <source>
        <dbReference type="ARBA" id="ARBA00049559"/>
    </source>
</evidence>
<evidence type="ECO:0000256" key="19">
    <source>
        <dbReference type="ARBA" id="ARBA00049386"/>
    </source>
</evidence>
<comment type="catalytic activity">
    <reaction evidence="17">
        <text>(2E)-hexenoyl-CoA + NADPH + H(+) = hexanoyl-CoA + NADP(+)</text>
        <dbReference type="Rhea" id="RHEA:44956"/>
        <dbReference type="ChEBI" id="CHEBI:15378"/>
        <dbReference type="ChEBI" id="CHEBI:57783"/>
        <dbReference type="ChEBI" id="CHEBI:58349"/>
        <dbReference type="ChEBI" id="CHEBI:62077"/>
        <dbReference type="ChEBI" id="CHEBI:62620"/>
    </reaction>
    <physiologicalReaction direction="left-to-right" evidence="17">
        <dbReference type="Rhea" id="RHEA:44957"/>
    </physiologicalReaction>
</comment>
<comment type="subcellular location">
    <subcellularLocation>
        <location evidence="1">Peroxisome</location>
    </subcellularLocation>
</comment>
<evidence type="ECO:0000256" key="8">
    <source>
        <dbReference type="ARBA" id="ARBA00023098"/>
    </source>
</evidence>
<evidence type="ECO:0000256" key="7">
    <source>
        <dbReference type="ARBA" id="ARBA00023002"/>
    </source>
</evidence>
<keyword evidence="22" id="KW-1185">Reference proteome</keyword>
<evidence type="ECO:0000256" key="2">
    <source>
        <dbReference type="ARBA" id="ARBA00005189"/>
    </source>
</evidence>
<evidence type="ECO:0000256" key="13">
    <source>
        <dbReference type="ARBA" id="ARBA00038849"/>
    </source>
</evidence>
<evidence type="ECO:0000256" key="18">
    <source>
        <dbReference type="ARBA" id="ARBA00049251"/>
    </source>
</evidence>
<dbReference type="EMBL" id="JBHSTI010000002">
    <property type="protein sequence ID" value="MFC6236633.1"/>
    <property type="molecule type" value="Genomic_DNA"/>
</dbReference>
<reference evidence="22" key="1">
    <citation type="journal article" date="2019" name="Int. J. Syst. Evol. Microbiol.">
        <title>The Global Catalogue of Microorganisms (GCM) 10K type strain sequencing project: providing services to taxonomists for standard genome sequencing and annotation.</title>
        <authorList>
            <consortium name="The Broad Institute Genomics Platform"/>
            <consortium name="The Broad Institute Genome Sequencing Center for Infectious Disease"/>
            <person name="Wu L."/>
            <person name="Ma J."/>
        </authorList>
    </citation>
    <scope>NUCLEOTIDE SEQUENCE [LARGE SCALE GENOMIC DNA]</scope>
    <source>
        <strain evidence="22">CGMCC 4.7317</strain>
    </source>
</reference>
<evidence type="ECO:0000256" key="14">
    <source>
        <dbReference type="ARBA" id="ARBA00041063"/>
    </source>
</evidence>
<accession>A0ABW1SXN2</accession>
<keyword evidence="10" id="KW-0275">Fatty acid biosynthesis</keyword>
<comment type="catalytic activity">
    <reaction evidence="16">
        <text>(2E)-tetradecenoyl-CoA + NADPH + H(+) = tetradecanoyl-CoA + NADP(+)</text>
        <dbReference type="Rhea" id="RHEA:44968"/>
        <dbReference type="ChEBI" id="CHEBI:15378"/>
        <dbReference type="ChEBI" id="CHEBI:57385"/>
        <dbReference type="ChEBI" id="CHEBI:57783"/>
        <dbReference type="ChEBI" id="CHEBI:58349"/>
        <dbReference type="ChEBI" id="CHEBI:61405"/>
    </reaction>
    <physiologicalReaction direction="left-to-right" evidence="16">
        <dbReference type="Rhea" id="RHEA:44969"/>
    </physiologicalReaction>
</comment>
<dbReference type="PANTHER" id="PTHR24317">
    <property type="entry name" value="PEROXISOMAL TRANS-2-ENOYL-COA REDUCTASE"/>
    <property type="match status" value="1"/>
</dbReference>